<protein>
    <recommendedName>
        <fullName evidence="9">Holin</fullName>
    </recommendedName>
</protein>
<evidence type="ECO:0000256" key="4">
    <source>
        <dbReference type="ARBA" id="ARBA00023136"/>
    </source>
</evidence>
<dbReference type="STRING" id="331679.IV81_GL001236"/>
<evidence type="ECO:0000256" key="2">
    <source>
        <dbReference type="ARBA" id="ARBA00022692"/>
    </source>
</evidence>
<comment type="similarity">
    <text evidence="5">Belongs to the bacteriophage holin family. Cp-1 holin subfamily.</text>
</comment>
<name>A0A0R2L7D5_9LACO</name>
<dbReference type="AlphaFoldDB" id="A0A0R2L7D5"/>
<feature type="transmembrane region" description="Helical" evidence="6">
    <location>
        <begin position="21"/>
        <end position="39"/>
    </location>
</feature>
<accession>A0A0R2L7D5</accession>
<keyword evidence="3 6" id="KW-1133">Transmembrane helix</keyword>
<dbReference type="EMBL" id="JQBX01000004">
    <property type="protein sequence ID" value="KRN94599.1"/>
    <property type="molecule type" value="Genomic_DNA"/>
</dbReference>
<comment type="subcellular location">
    <subcellularLocation>
        <location evidence="1">Membrane</location>
        <topology evidence="1">Multi-pass membrane protein</topology>
    </subcellularLocation>
</comment>
<comment type="caution">
    <text evidence="7">The sequence shown here is derived from an EMBL/GenBank/DDBJ whole genome shotgun (WGS) entry which is preliminary data.</text>
</comment>
<organism evidence="7 8">
    <name type="scientific">Pediococcus stilesii</name>
    <dbReference type="NCBI Taxonomy" id="331679"/>
    <lineage>
        <taxon>Bacteria</taxon>
        <taxon>Bacillati</taxon>
        <taxon>Bacillota</taxon>
        <taxon>Bacilli</taxon>
        <taxon>Lactobacillales</taxon>
        <taxon>Lactobacillaceae</taxon>
        <taxon>Pediococcus</taxon>
    </lineage>
</organism>
<feature type="transmembrane region" description="Helical" evidence="6">
    <location>
        <begin position="113"/>
        <end position="138"/>
    </location>
</feature>
<evidence type="ECO:0000256" key="5">
    <source>
        <dbReference type="ARBA" id="ARBA00023600"/>
    </source>
</evidence>
<sequence length="167" mass="19283">MIFEYFNKGGNPLNVFNLTKMFHDYSYVAGLAIALPTWLSRNGPTIDHAVMIGILIFTFILDWIAGVTLAHKSPVQYRTSHEGIYAFMRDFLIVLICAASIGLDFVFESKSFIFAFFTGAFIWQNFYSFLGNVAALGWSKYFPMWLFKLVQDEMIAKLHKYFPNRKE</sequence>
<dbReference type="PATRIC" id="fig|331679.3.peg.1262"/>
<evidence type="ECO:0000256" key="1">
    <source>
        <dbReference type="ARBA" id="ARBA00004141"/>
    </source>
</evidence>
<dbReference type="Pfam" id="PF05105">
    <property type="entry name" value="Phage_holin_4_1"/>
    <property type="match status" value="1"/>
</dbReference>
<keyword evidence="2 6" id="KW-0812">Transmembrane</keyword>
<evidence type="ECO:0000256" key="3">
    <source>
        <dbReference type="ARBA" id="ARBA00022989"/>
    </source>
</evidence>
<dbReference type="GO" id="GO:0016020">
    <property type="term" value="C:membrane"/>
    <property type="evidence" value="ECO:0007669"/>
    <property type="project" value="UniProtKB-SubCell"/>
</dbReference>
<evidence type="ECO:0008006" key="9">
    <source>
        <dbReference type="Google" id="ProtNLM"/>
    </source>
</evidence>
<dbReference type="Proteomes" id="UP000051859">
    <property type="component" value="Unassembled WGS sequence"/>
</dbReference>
<feature type="transmembrane region" description="Helical" evidence="6">
    <location>
        <begin position="91"/>
        <end position="107"/>
    </location>
</feature>
<evidence type="ECO:0000256" key="6">
    <source>
        <dbReference type="SAM" id="Phobius"/>
    </source>
</evidence>
<dbReference type="InterPro" id="IPR006480">
    <property type="entry name" value="Phage_holin_4_1"/>
</dbReference>
<reference evidence="7 8" key="1">
    <citation type="journal article" date="2015" name="Genome Announc.">
        <title>Expanding the biotechnology potential of lactobacilli through comparative genomics of 213 strains and associated genera.</title>
        <authorList>
            <person name="Sun Z."/>
            <person name="Harris H.M."/>
            <person name="McCann A."/>
            <person name="Guo C."/>
            <person name="Argimon S."/>
            <person name="Zhang W."/>
            <person name="Yang X."/>
            <person name="Jeffery I.B."/>
            <person name="Cooney J.C."/>
            <person name="Kagawa T.F."/>
            <person name="Liu W."/>
            <person name="Song Y."/>
            <person name="Salvetti E."/>
            <person name="Wrobel A."/>
            <person name="Rasinkangas P."/>
            <person name="Parkhill J."/>
            <person name="Rea M.C."/>
            <person name="O'Sullivan O."/>
            <person name="Ritari J."/>
            <person name="Douillard F.P."/>
            <person name="Paul Ross R."/>
            <person name="Yang R."/>
            <person name="Briner A.E."/>
            <person name="Felis G.E."/>
            <person name="de Vos W.M."/>
            <person name="Barrangou R."/>
            <person name="Klaenhammer T.R."/>
            <person name="Caufield P.W."/>
            <person name="Cui Y."/>
            <person name="Zhang H."/>
            <person name="O'Toole P.W."/>
        </authorList>
    </citation>
    <scope>NUCLEOTIDE SEQUENCE [LARGE SCALE GENOMIC DNA]</scope>
    <source>
        <strain evidence="7 8">DSM 18001</strain>
    </source>
</reference>
<gene>
    <name evidence="7" type="ORF">IV81_GL001236</name>
</gene>
<proteinExistence type="inferred from homology"/>
<evidence type="ECO:0000313" key="8">
    <source>
        <dbReference type="Proteomes" id="UP000051859"/>
    </source>
</evidence>
<keyword evidence="8" id="KW-1185">Reference proteome</keyword>
<feature type="transmembrane region" description="Helical" evidence="6">
    <location>
        <begin position="51"/>
        <end position="70"/>
    </location>
</feature>
<evidence type="ECO:0000313" key="7">
    <source>
        <dbReference type="EMBL" id="KRN94599.1"/>
    </source>
</evidence>
<keyword evidence="4 6" id="KW-0472">Membrane</keyword>